<name>A0AAV1JWI0_9NEOP</name>
<accession>A0AAV1JWI0</accession>
<dbReference type="EMBL" id="CAVLEF010000248">
    <property type="protein sequence ID" value="CAK1553847.1"/>
    <property type="molecule type" value="Genomic_DNA"/>
</dbReference>
<feature type="compositionally biased region" description="Basic and acidic residues" evidence="1">
    <location>
        <begin position="127"/>
        <end position="146"/>
    </location>
</feature>
<evidence type="ECO:0000256" key="1">
    <source>
        <dbReference type="SAM" id="MobiDB-lite"/>
    </source>
</evidence>
<gene>
    <name evidence="2" type="ORF">LNINA_LOCUS12814</name>
</gene>
<feature type="region of interest" description="Disordered" evidence="1">
    <location>
        <begin position="1"/>
        <end position="146"/>
    </location>
</feature>
<protein>
    <submittedName>
        <fullName evidence="2">Uncharacterized protein</fullName>
    </submittedName>
</protein>
<feature type="compositionally biased region" description="Polar residues" evidence="1">
    <location>
        <begin position="27"/>
        <end position="37"/>
    </location>
</feature>
<sequence length="189" mass="20950">MSSIARTPPPKRLSQPLTETSTRHPSRQNSGFGQQATKQAKPKKKSPQGSGAETSGAVLPLSPSTPKVTGQAGTNKPHKPCAKSSEPAKTKPRMEKKVASQARTSKKGGKTEEGKAEKEKTQKKKKEKEDRIKEKEKDTGKLTGDLMKELREQRKIIEKEFKELKKELPKMTAMIEEYRKGRGNNEKGS</sequence>
<feature type="compositionally biased region" description="Basic and acidic residues" evidence="1">
    <location>
        <begin position="86"/>
        <end position="98"/>
    </location>
</feature>
<dbReference type="Proteomes" id="UP001497472">
    <property type="component" value="Unassembled WGS sequence"/>
</dbReference>
<proteinExistence type="predicted"/>
<organism evidence="2 3">
    <name type="scientific">Leptosia nina</name>
    <dbReference type="NCBI Taxonomy" id="320188"/>
    <lineage>
        <taxon>Eukaryota</taxon>
        <taxon>Metazoa</taxon>
        <taxon>Ecdysozoa</taxon>
        <taxon>Arthropoda</taxon>
        <taxon>Hexapoda</taxon>
        <taxon>Insecta</taxon>
        <taxon>Pterygota</taxon>
        <taxon>Neoptera</taxon>
        <taxon>Endopterygota</taxon>
        <taxon>Lepidoptera</taxon>
        <taxon>Glossata</taxon>
        <taxon>Ditrysia</taxon>
        <taxon>Papilionoidea</taxon>
        <taxon>Pieridae</taxon>
        <taxon>Pierinae</taxon>
        <taxon>Leptosia</taxon>
    </lineage>
</organism>
<feature type="compositionally biased region" description="Basic and acidic residues" evidence="1">
    <location>
        <begin position="109"/>
        <end position="120"/>
    </location>
</feature>
<evidence type="ECO:0000313" key="3">
    <source>
        <dbReference type="Proteomes" id="UP001497472"/>
    </source>
</evidence>
<comment type="caution">
    <text evidence="2">The sequence shown here is derived from an EMBL/GenBank/DDBJ whole genome shotgun (WGS) entry which is preliminary data.</text>
</comment>
<dbReference type="AlphaFoldDB" id="A0AAV1JWI0"/>
<feature type="compositionally biased region" description="Polar residues" evidence="1">
    <location>
        <begin position="62"/>
        <end position="74"/>
    </location>
</feature>
<evidence type="ECO:0000313" key="2">
    <source>
        <dbReference type="EMBL" id="CAK1553847.1"/>
    </source>
</evidence>
<reference evidence="2 3" key="1">
    <citation type="submission" date="2023-11" db="EMBL/GenBank/DDBJ databases">
        <authorList>
            <person name="Okamura Y."/>
        </authorList>
    </citation>
    <scope>NUCLEOTIDE SEQUENCE [LARGE SCALE GENOMIC DNA]</scope>
</reference>
<keyword evidence="3" id="KW-1185">Reference proteome</keyword>